<dbReference type="AlphaFoldDB" id="A0A5D0CQU9"/>
<evidence type="ECO:0000313" key="6">
    <source>
        <dbReference type="EMBL" id="TYA12233.1"/>
    </source>
</evidence>
<evidence type="ECO:0000256" key="2">
    <source>
        <dbReference type="ARBA" id="ARBA00022803"/>
    </source>
</evidence>
<dbReference type="Proteomes" id="UP000325218">
    <property type="component" value="Unassembled WGS sequence"/>
</dbReference>
<sequence>MHEELIAQLEAWHEEDEFEKIVDAIMEVPTEERDYTLVSHLGRALNNLERYDEAVDQFLTVAEEGQEDPLWHYRIGLAYYYLERYEEALGAFESADRLDPGDEDTQEFLGWIRDKLAEGASAGEPGEEPGGEPDGSGSQERRFSEEARAAAGRPDAADIDTTGFWDDSAEALEKYVSEPPTDELVSSVEEELVFRLPAFYVEMMKQHNGGVPRQRFFPVDPTESGAGRDAIEISGILGIGRTKKHSLCGEAGSRTLIEQGGYPEIGVVICDCPSAYEVVMLDYRESGNDREPEVVHVDKKEDNRITRLAPDFESFIRGLKEERTM</sequence>
<evidence type="ECO:0000313" key="7">
    <source>
        <dbReference type="Proteomes" id="UP000325218"/>
    </source>
</evidence>
<dbReference type="InterPro" id="IPR019734">
    <property type="entry name" value="TPR_rpt"/>
</dbReference>
<evidence type="ECO:0000256" key="1">
    <source>
        <dbReference type="ARBA" id="ARBA00022737"/>
    </source>
</evidence>
<feature type="domain" description="Knr4/Smi1-like" evidence="5">
    <location>
        <begin position="179"/>
        <end position="318"/>
    </location>
</feature>
<comment type="caution">
    <text evidence="6">The sequence shown here is derived from an EMBL/GenBank/DDBJ whole genome shotgun (WGS) entry which is preliminary data.</text>
</comment>
<gene>
    <name evidence="6" type="ORF">FRY98_16100</name>
</gene>
<dbReference type="EMBL" id="VSDO01000003">
    <property type="protein sequence ID" value="TYA12233.1"/>
    <property type="molecule type" value="Genomic_DNA"/>
</dbReference>
<name>A0A5D0CQU9_9BACL</name>
<feature type="compositionally biased region" description="Basic and acidic residues" evidence="4">
    <location>
        <begin position="139"/>
        <end position="148"/>
    </location>
</feature>
<dbReference type="Gene3D" id="3.40.1580.10">
    <property type="entry name" value="SMI1/KNR4-like"/>
    <property type="match status" value="1"/>
</dbReference>
<dbReference type="OrthoDB" id="8657476at2"/>
<proteinExistence type="predicted"/>
<dbReference type="SMART" id="SM00028">
    <property type="entry name" value="TPR"/>
    <property type="match status" value="2"/>
</dbReference>
<feature type="repeat" description="TPR" evidence="3">
    <location>
        <begin position="69"/>
        <end position="102"/>
    </location>
</feature>
<dbReference type="InterPro" id="IPR011990">
    <property type="entry name" value="TPR-like_helical_dom_sf"/>
</dbReference>
<keyword evidence="1" id="KW-0677">Repeat</keyword>
<keyword evidence="2 3" id="KW-0802">TPR repeat</keyword>
<dbReference type="RefSeq" id="WP_148453756.1">
    <property type="nucleotide sequence ID" value="NZ_VSDO01000003.1"/>
</dbReference>
<dbReference type="SUPFAM" id="SSF160631">
    <property type="entry name" value="SMI1/KNR4-like"/>
    <property type="match status" value="1"/>
</dbReference>
<dbReference type="InterPro" id="IPR037883">
    <property type="entry name" value="Knr4/Smi1-like_sf"/>
</dbReference>
<dbReference type="InterPro" id="IPR013105">
    <property type="entry name" value="TPR_2"/>
</dbReference>
<dbReference type="InterPro" id="IPR018958">
    <property type="entry name" value="Knr4/Smi1-like_dom"/>
</dbReference>
<dbReference type="Pfam" id="PF09346">
    <property type="entry name" value="SMI1_KNR4"/>
    <property type="match status" value="1"/>
</dbReference>
<evidence type="ECO:0000259" key="5">
    <source>
        <dbReference type="SMART" id="SM00860"/>
    </source>
</evidence>
<feature type="region of interest" description="Disordered" evidence="4">
    <location>
        <begin position="120"/>
        <end position="162"/>
    </location>
</feature>
<accession>A0A5D0CQU9</accession>
<evidence type="ECO:0000256" key="4">
    <source>
        <dbReference type="SAM" id="MobiDB-lite"/>
    </source>
</evidence>
<dbReference type="Pfam" id="PF07719">
    <property type="entry name" value="TPR_2"/>
    <property type="match status" value="1"/>
</dbReference>
<organism evidence="6 7">
    <name type="scientific">Paenibacillus faecis</name>
    <dbReference type="NCBI Taxonomy" id="862114"/>
    <lineage>
        <taxon>Bacteria</taxon>
        <taxon>Bacillati</taxon>
        <taxon>Bacillota</taxon>
        <taxon>Bacilli</taxon>
        <taxon>Bacillales</taxon>
        <taxon>Paenibacillaceae</taxon>
        <taxon>Paenibacillus</taxon>
    </lineage>
</organism>
<reference evidence="6 7" key="1">
    <citation type="submission" date="2019-08" db="EMBL/GenBank/DDBJ databases">
        <title>Genome sequencing of Paenibacillus faecis DSM 23593(T).</title>
        <authorList>
            <person name="Kook J.-K."/>
            <person name="Park S.-N."/>
            <person name="Lim Y.K."/>
        </authorList>
    </citation>
    <scope>NUCLEOTIDE SEQUENCE [LARGE SCALE GENOMIC DNA]</scope>
    <source>
        <strain evidence="6 7">DSM 23593</strain>
    </source>
</reference>
<dbReference type="Gene3D" id="1.25.40.10">
    <property type="entry name" value="Tetratricopeptide repeat domain"/>
    <property type="match status" value="1"/>
</dbReference>
<dbReference type="SMART" id="SM00860">
    <property type="entry name" value="SMI1_KNR4"/>
    <property type="match status" value="1"/>
</dbReference>
<dbReference type="PROSITE" id="PS50005">
    <property type="entry name" value="TPR"/>
    <property type="match status" value="1"/>
</dbReference>
<dbReference type="SUPFAM" id="SSF48452">
    <property type="entry name" value="TPR-like"/>
    <property type="match status" value="1"/>
</dbReference>
<evidence type="ECO:0000256" key="3">
    <source>
        <dbReference type="PROSITE-ProRule" id="PRU00339"/>
    </source>
</evidence>
<keyword evidence="7" id="KW-1185">Reference proteome</keyword>
<protein>
    <submittedName>
        <fullName evidence="6">SMI1/KNR4 family protein</fullName>
    </submittedName>
</protein>